<dbReference type="Proteomes" id="UP000242656">
    <property type="component" value="Unassembled WGS sequence"/>
</dbReference>
<evidence type="ECO:0000313" key="3">
    <source>
        <dbReference type="Proteomes" id="UP000242656"/>
    </source>
</evidence>
<comment type="caution">
    <text evidence="2">The sequence shown here is derived from an EMBL/GenBank/DDBJ whole genome shotgun (WGS) entry which is preliminary data.</text>
</comment>
<proteinExistence type="predicted"/>
<dbReference type="PANTHER" id="PTHR37308:SF1">
    <property type="entry name" value="POLYPRENYL-PHOSPHATE TRANSPORTER"/>
    <property type="match status" value="1"/>
</dbReference>
<reference evidence="2 3" key="1">
    <citation type="submission" date="2017-09" db="EMBL/GenBank/DDBJ databases">
        <title>Large-scale bioinformatics analysis of Bacillus genomes uncovers conserved roles of natural products in bacterial physiology.</title>
        <authorList>
            <consortium name="Agbiome Team Llc"/>
            <person name="Bleich R.M."/>
            <person name="Grubbs K.J."/>
            <person name="Santa Maria K.C."/>
            <person name="Allen S.E."/>
            <person name="Farag S."/>
            <person name="Shank E.A."/>
            <person name="Bowers A."/>
        </authorList>
    </citation>
    <scope>NUCLEOTIDE SEQUENCE [LARGE SCALE GENOMIC DNA]</scope>
    <source>
        <strain evidence="2 3">AFS083043</strain>
    </source>
</reference>
<keyword evidence="1" id="KW-0812">Transmembrane</keyword>
<dbReference type="Pfam" id="PF04018">
    <property type="entry name" value="VCA0040-like"/>
    <property type="match status" value="1"/>
</dbReference>
<feature type="transmembrane region" description="Helical" evidence="1">
    <location>
        <begin position="21"/>
        <end position="44"/>
    </location>
</feature>
<gene>
    <name evidence="2" type="ORF">COI93_17065</name>
</gene>
<organism evidence="2 3">
    <name type="scientific">Bacillus cereus</name>
    <dbReference type="NCBI Taxonomy" id="1396"/>
    <lineage>
        <taxon>Bacteria</taxon>
        <taxon>Bacillati</taxon>
        <taxon>Bacillota</taxon>
        <taxon>Bacilli</taxon>
        <taxon>Bacillales</taxon>
        <taxon>Bacillaceae</taxon>
        <taxon>Bacillus</taxon>
        <taxon>Bacillus cereus group</taxon>
    </lineage>
</organism>
<evidence type="ECO:0000313" key="2">
    <source>
        <dbReference type="EMBL" id="PFK35184.1"/>
    </source>
</evidence>
<dbReference type="RefSeq" id="WP_141540375.1">
    <property type="nucleotide sequence ID" value="NZ_NUWN01000066.1"/>
</dbReference>
<dbReference type="PANTHER" id="PTHR37308">
    <property type="entry name" value="INTEGRAL MEMBRANE PROTEIN"/>
    <property type="match status" value="1"/>
</dbReference>
<dbReference type="EMBL" id="NUWN01000066">
    <property type="protein sequence ID" value="PFK35184.1"/>
    <property type="molecule type" value="Genomic_DNA"/>
</dbReference>
<accession>A0A2B0LWU4</accession>
<sequence>MRNEEFIQNEWRNIYRGFCMGVSDLIPGVSGGTIAVVLGIYPAIL</sequence>
<feature type="non-terminal residue" evidence="2">
    <location>
        <position position="45"/>
    </location>
</feature>
<protein>
    <submittedName>
        <fullName evidence="2">DUF368 domain-containing protein</fullName>
    </submittedName>
</protein>
<name>A0A2B0LWU4_BACCE</name>
<dbReference type="AlphaFoldDB" id="A0A2B0LWU4"/>
<keyword evidence="1" id="KW-0472">Membrane</keyword>
<dbReference type="InterPro" id="IPR007163">
    <property type="entry name" value="VCA0040-like"/>
</dbReference>
<keyword evidence="1" id="KW-1133">Transmembrane helix</keyword>
<evidence type="ECO:0000256" key="1">
    <source>
        <dbReference type="SAM" id="Phobius"/>
    </source>
</evidence>